<dbReference type="STRING" id="1465490.SAMN05444277_101546"/>
<dbReference type="AlphaFoldDB" id="A0A1I5S2P7"/>
<evidence type="ECO:0008006" key="4">
    <source>
        <dbReference type="Google" id="ProtNLM"/>
    </source>
</evidence>
<reference evidence="2 3" key="1">
    <citation type="submission" date="2016-10" db="EMBL/GenBank/DDBJ databases">
        <authorList>
            <person name="de Groot N.N."/>
        </authorList>
    </citation>
    <scope>NUCLEOTIDE SEQUENCE [LARGE SCALE GENOMIC DNA]</scope>
    <source>
        <strain evidence="2 3">DSM 28286</strain>
    </source>
</reference>
<dbReference type="EMBL" id="FOXQ01000001">
    <property type="protein sequence ID" value="SFP64861.1"/>
    <property type="molecule type" value="Genomic_DNA"/>
</dbReference>
<evidence type="ECO:0000313" key="3">
    <source>
        <dbReference type="Proteomes" id="UP000199031"/>
    </source>
</evidence>
<proteinExistence type="predicted"/>
<organism evidence="2 3">
    <name type="scientific">Parafilimonas terrae</name>
    <dbReference type="NCBI Taxonomy" id="1465490"/>
    <lineage>
        <taxon>Bacteria</taxon>
        <taxon>Pseudomonadati</taxon>
        <taxon>Bacteroidota</taxon>
        <taxon>Chitinophagia</taxon>
        <taxon>Chitinophagales</taxon>
        <taxon>Chitinophagaceae</taxon>
        <taxon>Parafilimonas</taxon>
    </lineage>
</organism>
<feature type="signal peptide" evidence="1">
    <location>
        <begin position="1"/>
        <end position="19"/>
    </location>
</feature>
<protein>
    <recommendedName>
        <fullName evidence="4">YD repeat-containing protein</fullName>
    </recommendedName>
</protein>
<dbReference type="Proteomes" id="UP000199031">
    <property type="component" value="Unassembled WGS sequence"/>
</dbReference>
<dbReference type="RefSeq" id="WP_143075729.1">
    <property type="nucleotide sequence ID" value="NZ_FOXQ01000001.1"/>
</dbReference>
<evidence type="ECO:0000256" key="1">
    <source>
        <dbReference type="SAM" id="SignalP"/>
    </source>
</evidence>
<evidence type="ECO:0000313" key="2">
    <source>
        <dbReference type="EMBL" id="SFP64861.1"/>
    </source>
</evidence>
<keyword evidence="1" id="KW-0732">Signal</keyword>
<dbReference type="Gene3D" id="2.180.10.10">
    <property type="entry name" value="RHS repeat-associated core"/>
    <property type="match status" value="1"/>
</dbReference>
<keyword evidence="3" id="KW-1185">Reference proteome</keyword>
<name>A0A1I5S2P7_9BACT</name>
<accession>A0A1I5S2P7</accession>
<feature type="chain" id="PRO_5011607409" description="YD repeat-containing protein" evidence="1">
    <location>
        <begin position="20"/>
        <end position="275"/>
    </location>
</feature>
<sequence>MKKSVLLLTFILVFRFANAQFYYNDVVDLKASNEMYANLVKNNVQEITAASMESDNTPAAGFAYSKILKNNGAVAITHTALETGSISDDYDTYTNGLISKSQDVADSVSTIVEYTYDNAGKILTVKTQTDDTTMDTHSTELHQWFYTGSVPDSMLRIKNSGDTTVVHFKKDENQNIVEELWLKRGRLLEHYFYYYNDKNLLSDIVRFNTKAQQMLPDYMFEYNDNGTISQLTQIPQGSSDYVIWQYIYDERGLKTKDVLFDKHKQLLGTINYTYR</sequence>
<gene>
    <name evidence="2" type="ORF">SAMN05444277_101546</name>
</gene>
<dbReference type="OrthoDB" id="680586at2"/>